<dbReference type="InterPro" id="IPR045601">
    <property type="entry name" value="DUF6455"/>
</dbReference>
<dbReference type="Proteomes" id="UP001169006">
    <property type="component" value="Unassembled WGS sequence"/>
</dbReference>
<proteinExistence type="predicted"/>
<reference evidence="2" key="2">
    <citation type="submission" date="2023-07" db="EMBL/GenBank/DDBJ databases">
        <authorList>
            <person name="Sun H."/>
        </authorList>
    </citation>
    <scope>NUCLEOTIDE SEQUENCE</scope>
    <source>
        <strain evidence="2">05753</strain>
    </source>
</reference>
<sequence>MTETASPLAQRVGERLANWYSEFRTRLEEENALLNLDAESRRQLAEDCSVSADTLLQIVRAGPNGAAEMEKLMKALHLDSAELQTHSPDVYREMQINCATCRDKGRCRHDLENHTAPVTFSEYCVNTAILNRLQAETPLMEE</sequence>
<comment type="caution">
    <text evidence="2">The sequence shown here is derived from an EMBL/GenBank/DDBJ whole genome shotgun (WGS) entry which is preliminary data.</text>
</comment>
<evidence type="ECO:0000313" key="2">
    <source>
        <dbReference type="EMBL" id="MDO1581806.1"/>
    </source>
</evidence>
<keyword evidence="3" id="KW-1185">Reference proteome</keyword>
<dbReference type="Pfam" id="PF20056">
    <property type="entry name" value="DUF6455"/>
    <property type="match status" value="1"/>
</dbReference>
<name>A0ABT8STZ4_9HYPH</name>
<evidence type="ECO:0000259" key="1">
    <source>
        <dbReference type="Pfam" id="PF20056"/>
    </source>
</evidence>
<protein>
    <submittedName>
        <fullName evidence="2">DUF6455 family protein</fullName>
    </submittedName>
</protein>
<accession>A0ABT8STZ4</accession>
<reference evidence="2" key="1">
    <citation type="journal article" date="2015" name="Int. J. Syst. Evol. Microbiol.">
        <title>Rhizobium oryzicola sp. nov., potential plant-growth-promoting endophytic bacteria isolated from rice roots.</title>
        <authorList>
            <person name="Zhang X.X."/>
            <person name="Gao J.S."/>
            <person name="Cao Y.H."/>
            <person name="Sheirdil R.A."/>
            <person name="Wang X.C."/>
            <person name="Zhang L."/>
        </authorList>
    </citation>
    <scope>NUCLEOTIDE SEQUENCE</scope>
    <source>
        <strain evidence="2">05753</strain>
    </source>
</reference>
<dbReference type="RefSeq" id="WP_302075891.1">
    <property type="nucleotide sequence ID" value="NZ_JAUKWQ010000001.1"/>
</dbReference>
<feature type="domain" description="DUF6455" evidence="1">
    <location>
        <begin position="67"/>
        <end position="135"/>
    </location>
</feature>
<evidence type="ECO:0000313" key="3">
    <source>
        <dbReference type="Proteomes" id="UP001169006"/>
    </source>
</evidence>
<organism evidence="2 3">
    <name type="scientific">Rhizobium oryzicola</name>
    <dbReference type="NCBI Taxonomy" id="1232668"/>
    <lineage>
        <taxon>Bacteria</taxon>
        <taxon>Pseudomonadati</taxon>
        <taxon>Pseudomonadota</taxon>
        <taxon>Alphaproteobacteria</taxon>
        <taxon>Hyphomicrobiales</taxon>
        <taxon>Rhizobiaceae</taxon>
        <taxon>Rhizobium/Agrobacterium group</taxon>
        <taxon>Rhizobium</taxon>
    </lineage>
</organism>
<gene>
    <name evidence="2" type="ORF">Q2T52_06805</name>
</gene>
<dbReference type="EMBL" id="JAUKWQ010000001">
    <property type="protein sequence ID" value="MDO1581806.1"/>
    <property type="molecule type" value="Genomic_DNA"/>
</dbReference>